<gene>
    <name evidence="1" type="ORF">DPMN_111032</name>
</gene>
<keyword evidence="2" id="KW-1185">Reference proteome</keyword>
<dbReference type="AlphaFoldDB" id="A0A9D4KDP2"/>
<organism evidence="1 2">
    <name type="scientific">Dreissena polymorpha</name>
    <name type="common">Zebra mussel</name>
    <name type="synonym">Mytilus polymorpha</name>
    <dbReference type="NCBI Taxonomy" id="45954"/>
    <lineage>
        <taxon>Eukaryota</taxon>
        <taxon>Metazoa</taxon>
        <taxon>Spiralia</taxon>
        <taxon>Lophotrochozoa</taxon>
        <taxon>Mollusca</taxon>
        <taxon>Bivalvia</taxon>
        <taxon>Autobranchia</taxon>
        <taxon>Heteroconchia</taxon>
        <taxon>Euheterodonta</taxon>
        <taxon>Imparidentia</taxon>
        <taxon>Neoheterodontei</taxon>
        <taxon>Myida</taxon>
        <taxon>Dreissenoidea</taxon>
        <taxon>Dreissenidae</taxon>
        <taxon>Dreissena</taxon>
    </lineage>
</organism>
<sequence length="93" mass="10344">MKILVVLHPDERTTLLSRQGSTTDHVSRPHGHAITSQYAISGINDESLNQSYPGMCTDHQHIDSQDHISFAHDFSDKKTANDCSREGYGCFGK</sequence>
<protein>
    <submittedName>
        <fullName evidence="1">Uncharacterized protein</fullName>
    </submittedName>
</protein>
<evidence type="ECO:0000313" key="1">
    <source>
        <dbReference type="EMBL" id="KAH3837633.1"/>
    </source>
</evidence>
<accession>A0A9D4KDP2</accession>
<reference evidence="1" key="2">
    <citation type="submission" date="2020-11" db="EMBL/GenBank/DDBJ databases">
        <authorList>
            <person name="McCartney M.A."/>
            <person name="Auch B."/>
            <person name="Kono T."/>
            <person name="Mallez S."/>
            <person name="Becker A."/>
            <person name="Gohl D.M."/>
            <person name="Silverstein K.A.T."/>
            <person name="Koren S."/>
            <person name="Bechman K.B."/>
            <person name="Herman A."/>
            <person name="Abrahante J.E."/>
            <person name="Garbe J."/>
        </authorList>
    </citation>
    <scope>NUCLEOTIDE SEQUENCE</scope>
    <source>
        <strain evidence="1">Duluth1</strain>
        <tissue evidence="1">Whole animal</tissue>
    </source>
</reference>
<dbReference type="EMBL" id="JAIWYP010000004">
    <property type="protein sequence ID" value="KAH3837633.1"/>
    <property type="molecule type" value="Genomic_DNA"/>
</dbReference>
<proteinExistence type="predicted"/>
<name>A0A9D4KDP2_DREPO</name>
<comment type="caution">
    <text evidence="1">The sequence shown here is derived from an EMBL/GenBank/DDBJ whole genome shotgun (WGS) entry which is preliminary data.</text>
</comment>
<dbReference type="Proteomes" id="UP000828390">
    <property type="component" value="Unassembled WGS sequence"/>
</dbReference>
<reference evidence="1" key="1">
    <citation type="journal article" date="2019" name="bioRxiv">
        <title>The Genome of the Zebra Mussel, Dreissena polymorpha: A Resource for Invasive Species Research.</title>
        <authorList>
            <person name="McCartney M.A."/>
            <person name="Auch B."/>
            <person name="Kono T."/>
            <person name="Mallez S."/>
            <person name="Zhang Y."/>
            <person name="Obille A."/>
            <person name="Becker A."/>
            <person name="Abrahante J.E."/>
            <person name="Garbe J."/>
            <person name="Badalamenti J.P."/>
            <person name="Herman A."/>
            <person name="Mangelson H."/>
            <person name="Liachko I."/>
            <person name="Sullivan S."/>
            <person name="Sone E.D."/>
            <person name="Koren S."/>
            <person name="Silverstein K.A.T."/>
            <person name="Beckman K.B."/>
            <person name="Gohl D.M."/>
        </authorList>
    </citation>
    <scope>NUCLEOTIDE SEQUENCE</scope>
    <source>
        <strain evidence="1">Duluth1</strain>
        <tissue evidence="1">Whole animal</tissue>
    </source>
</reference>
<evidence type="ECO:0000313" key="2">
    <source>
        <dbReference type="Proteomes" id="UP000828390"/>
    </source>
</evidence>